<dbReference type="Pfam" id="PF13309">
    <property type="entry name" value="HTH_22"/>
    <property type="match status" value="1"/>
</dbReference>
<dbReference type="InterPro" id="IPR039445">
    <property type="entry name" value="DauR-like_HTH"/>
</dbReference>
<evidence type="ECO:0000259" key="1">
    <source>
        <dbReference type="Pfam" id="PF08348"/>
    </source>
</evidence>
<evidence type="ECO:0000313" key="3">
    <source>
        <dbReference type="EMBL" id="SEU10895.1"/>
    </source>
</evidence>
<dbReference type="EMBL" id="FOIM01000031">
    <property type="protein sequence ID" value="SEU10895.1"/>
    <property type="molecule type" value="Genomic_DNA"/>
</dbReference>
<protein>
    <submittedName>
        <fullName evidence="3">Predicted transcriptional regulator YheO, contains PAS and DNA-binding HTH domains</fullName>
    </submittedName>
</protein>
<dbReference type="InterPro" id="IPR013559">
    <property type="entry name" value="YheO"/>
</dbReference>
<accession>A0A1I0JKG9</accession>
<dbReference type="PANTHER" id="PTHR35568:SF1">
    <property type="entry name" value="TRANSCRIPTIONAL REGULATOR DAUR"/>
    <property type="match status" value="1"/>
</dbReference>
<proteinExistence type="predicted"/>
<dbReference type="PANTHER" id="PTHR35568">
    <property type="entry name" value="TRANSCRIPTIONAL REGULATOR DAUR"/>
    <property type="match status" value="1"/>
</dbReference>
<reference evidence="4" key="1">
    <citation type="submission" date="2016-10" db="EMBL/GenBank/DDBJ databases">
        <authorList>
            <person name="Varghese N."/>
            <person name="Submissions S."/>
        </authorList>
    </citation>
    <scope>NUCLEOTIDE SEQUENCE [LARGE SCALE GENOMIC DNA]</scope>
    <source>
        <strain evidence="4">NLAE-zl-G277</strain>
    </source>
</reference>
<keyword evidence="3" id="KW-0238">DNA-binding</keyword>
<dbReference type="InterPro" id="IPR039446">
    <property type="entry name" value="DauR-like"/>
</dbReference>
<dbReference type="GO" id="GO:0003677">
    <property type="term" value="F:DNA binding"/>
    <property type="evidence" value="ECO:0007669"/>
    <property type="project" value="UniProtKB-KW"/>
</dbReference>
<evidence type="ECO:0000259" key="2">
    <source>
        <dbReference type="Pfam" id="PF13309"/>
    </source>
</evidence>
<evidence type="ECO:0000313" key="4">
    <source>
        <dbReference type="Proteomes" id="UP000198508"/>
    </source>
</evidence>
<sequence>MNAISYTLDLLKQIADGLARQFGIDCEIVIHDLTKPELEHCIVHINNGHVTNRQEGGGPSKVVLQTIHKDAAQLKDRLGYLTRTPEGKILKSSTFYIRSQDGTAIDYLFSINYDISGLMTIDRSIKAFIDTEPQPLTGQKPEQIVNNVNDLLDNLLEQSVALVGKPAALMNKDEKVTAIRFLNDAGAFLITKSGDKISRYFGISKFTLYNYIDVNSRKADGGT</sequence>
<dbReference type="STRING" id="460384.SAMN05216313_13165"/>
<dbReference type="Pfam" id="PF08348">
    <property type="entry name" value="PAS_6"/>
    <property type="match status" value="1"/>
</dbReference>
<gene>
    <name evidence="3" type="ORF">SAMN05216313_13165</name>
</gene>
<dbReference type="Proteomes" id="UP000198508">
    <property type="component" value="Unassembled WGS sequence"/>
</dbReference>
<dbReference type="AlphaFoldDB" id="A0A1I0JKG9"/>
<feature type="domain" description="Transcriptional regulator DauR-like HTH" evidence="2">
    <location>
        <begin position="151"/>
        <end position="213"/>
    </location>
</feature>
<organism evidence="3 4">
    <name type="scientific">Enterocloster lavalensis</name>
    <dbReference type="NCBI Taxonomy" id="460384"/>
    <lineage>
        <taxon>Bacteria</taxon>
        <taxon>Bacillati</taxon>
        <taxon>Bacillota</taxon>
        <taxon>Clostridia</taxon>
        <taxon>Lachnospirales</taxon>
        <taxon>Lachnospiraceae</taxon>
        <taxon>Enterocloster</taxon>
    </lineage>
</organism>
<name>A0A1I0JKG9_9FIRM</name>
<feature type="domain" description="YheO-like" evidence="1">
    <location>
        <begin position="8"/>
        <end position="121"/>
    </location>
</feature>
<keyword evidence="4" id="KW-1185">Reference proteome</keyword>